<evidence type="ECO:0000313" key="2">
    <source>
        <dbReference type="EMBL" id="VWP00672.1"/>
    </source>
</evidence>
<proteinExistence type="predicted"/>
<protein>
    <submittedName>
        <fullName evidence="2">SGE1 protein</fullName>
    </submittedName>
</protein>
<feature type="compositionally biased region" description="Low complexity" evidence="1">
    <location>
        <begin position="54"/>
        <end position="71"/>
    </location>
</feature>
<feature type="region of interest" description="Disordered" evidence="1">
    <location>
        <begin position="35"/>
        <end position="149"/>
    </location>
</feature>
<sequence length="149" mass="15766">MSTDVILYHTKVTQVKLTKMTPTCKLRPAYATSIHHSPSEHAAPQLLPQPPRAGPAAQTPSPRPTSGTPTSHARPRPAPGTTLTLIDQSPDGGPLSSELQDAQQGGDAWAREDFAHAAQRDFDARSPYGRHPGPESAEENSTGTGTGTE</sequence>
<reference evidence="2" key="1">
    <citation type="submission" date="2019-10" db="EMBL/GenBank/DDBJ databases">
        <authorList>
            <person name="Nor Muhammad N."/>
        </authorList>
    </citation>
    <scope>NUCLEOTIDE SEQUENCE</scope>
</reference>
<name>A0A5K1K552_9APHY</name>
<dbReference type="EMBL" id="LR728701">
    <property type="protein sequence ID" value="VWP00672.1"/>
    <property type="molecule type" value="Genomic_DNA"/>
</dbReference>
<gene>
    <name evidence="2" type="primary">G2XD29</name>
</gene>
<dbReference type="AlphaFoldDB" id="A0A5K1K552"/>
<accession>A0A5K1K552</accession>
<organism evidence="2">
    <name type="scientific">Ganoderma boninense</name>
    <dbReference type="NCBI Taxonomy" id="34458"/>
    <lineage>
        <taxon>Eukaryota</taxon>
        <taxon>Fungi</taxon>
        <taxon>Dikarya</taxon>
        <taxon>Basidiomycota</taxon>
        <taxon>Agaricomycotina</taxon>
        <taxon>Agaricomycetes</taxon>
        <taxon>Polyporales</taxon>
        <taxon>Polyporaceae</taxon>
        <taxon>Ganoderma</taxon>
    </lineage>
</organism>
<evidence type="ECO:0000256" key="1">
    <source>
        <dbReference type="SAM" id="MobiDB-lite"/>
    </source>
</evidence>
<feature type="compositionally biased region" description="Basic and acidic residues" evidence="1">
    <location>
        <begin position="109"/>
        <end position="124"/>
    </location>
</feature>